<accession>A0A455WEE5</accession>
<organism evidence="1">
    <name type="scientific">Marinobacter nauticus</name>
    <name type="common">Marinobacter hydrocarbonoclasticus</name>
    <name type="synonym">Marinobacter aquaeolei</name>
    <dbReference type="NCBI Taxonomy" id="2743"/>
    <lineage>
        <taxon>Bacteria</taxon>
        <taxon>Pseudomonadati</taxon>
        <taxon>Pseudomonadota</taxon>
        <taxon>Gammaproteobacteria</taxon>
        <taxon>Pseudomonadales</taxon>
        <taxon>Marinobacteraceae</taxon>
        <taxon>Marinobacter</taxon>
    </lineage>
</organism>
<gene>
    <name evidence="1" type="ORF">YBY_29040</name>
</gene>
<dbReference type="EMBL" id="AP019537">
    <property type="protein sequence ID" value="BBJ05055.1"/>
    <property type="molecule type" value="Genomic_DNA"/>
</dbReference>
<name>A0A455WEE5_MARNT</name>
<sequence>MNVAQQSFGSRHDCPSHLGTQLGRTFELPILVHMNSLLAHHRRKSDDPDFLVVWSSKDNDGEIVERKVDWTVITDDWQQIHAPVQEYDSENDNE</sequence>
<proteinExistence type="predicted"/>
<dbReference type="AlphaFoldDB" id="A0A455WEE5"/>
<reference evidence="1" key="1">
    <citation type="submission" date="2019-03" db="EMBL/GenBank/DDBJ databases">
        <title>Whole genome analysis of nitrate-reducing bacteria Marinobacter hydrocarbonoclasticus YB03.</title>
        <authorList>
            <person name="Azam A.H."/>
            <person name="Yuk S.R."/>
            <person name="Kamarisima K."/>
            <person name="Miyanaga K."/>
            <person name="Tanji Y."/>
        </authorList>
    </citation>
    <scope>NUCLEOTIDE SEQUENCE</scope>
    <source>
        <strain evidence="1">YB03</strain>
    </source>
</reference>
<evidence type="ECO:0000313" key="1">
    <source>
        <dbReference type="EMBL" id="BBJ05055.1"/>
    </source>
</evidence>
<protein>
    <submittedName>
        <fullName evidence="1">Uncharacterized protein</fullName>
    </submittedName>
</protein>